<gene>
    <name evidence="2" type="ORF">CHL78_011880</name>
</gene>
<dbReference type="RefSeq" id="WP_094369383.1">
    <property type="nucleotide sequence ID" value="NZ_NOJY02000020.1"/>
</dbReference>
<feature type="signal peptide" evidence="1">
    <location>
        <begin position="1"/>
        <end position="24"/>
    </location>
</feature>
<dbReference type="AlphaFoldDB" id="A0A371J257"/>
<accession>A0A371J257</accession>
<evidence type="ECO:0000313" key="3">
    <source>
        <dbReference type="Proteomes" id="UP000215694"/>
    </source>
</evidence>
<sequence>MLKKKVFIPILAFTCLLSMTACNKKDDMEIKPISMNMDINEVPYENLEREWSNMTMDKYILRVAQQIWSTWNDLDKIWPGVDFSKYNVLYVEANGNNAWLISSDKEINKLNAKDLPDKFKAQGNPFMFSSSENTLNGKPTIKVEVDPEMFNNPYDNGEFKALPNSSMLFTFTVHEEFHNYQSTWKIKETDQEELLTKGVENFSARTQRLEIINALNKAILEPEKEQQYLESAKWWFEEYKKNNKEEYELTKSIDILEGTARYFDMATNMRSIEGLSISEEEAFKFYQDMIREDYNLDAERFFGLPDEEAYDIGGSSGVLLEKQNNLNWKKEAQQGTPPLEILLKDYKAVPQQPSQEVENLVKSIQERRKALESTEE</sequence>
<dbReference type="PROSITE" id="PS51257">
    <property type="entry name" value="PROKAR_LIPOPROTEIN"/>
    <property type="match status" value="1"/>
</dbReference>
<keyword evidence="1" id="KW-0732">Signal</keyword>
<keyword evidence="3" id="KW-1185">Reference proteome</keyword>
<evidence type="ECO:0000256" key="1">
    <source>
        <dbReference type="SAM" id="SignalP"/>
    </source>
</evidence>
<dbReference type="EMBL" id="NOJY02000020">
    <property type="protein sequence ID" value="RDY26763.1"/>
    <property type="molecule type" value="Genomic_DNA"/>
</dbReference>
<evidence type="ECO:0000313" key="2">
    <source>
        <dbReference type="EMBL" id="RDY26763.1"/>
    </source>
</evidence>
<dbReference type="OrthoDB" id="2078524at2"/>
<dbReference type="Proteomes" id="UP000215694">
    <property type="component" value="Unassembled WGS sequence"/>
</dbReference>
<protein>
    <recommendedName>
        <fullName evidence="4">Lipoprotein</fullName>
    </recommendedName>
</protein>
<feature type="chain" id="PRO_5016978463" description="Lipoprotein" evidence="1">
    <location>
        <begin position="25"/>
        <end position="376"/>
    </location>
</feature>
<comment type="caution">
    <text evidence="2">The sequence shown here is derived from an EMBL/GenBank/DDBJ whole genome shotgun (WGS) entry which is preliminary data.</text>
</comment>
<organism evidence="2 3">
    <name type="scientific">Romboutsia weinsteinii</name>
    <dbReference type="NCBI Taxonomy" id="2020949"/>
    <lineage>
        <taxon>Bacteria</taxon>
        <taxon>Bacillati</taxon>
        <taxon>Bacillota</taxon>
        <taxon>Clostridia</taxon>
        <taxon>Peptostreptococcales</taxon>
        <taxon>Peptostreptococcaceae</taxon>
        <taxon>Romboutsia</taxon>
    </lineage>
</organism>
<name>A0A371J257_9FIRM</name>
<reference evidence="2 3" key="1">
    <citation type="journal article" date="2017" name="Genome Announc.">
        <title>Draft Genome Sequence of Romboutsia weinsteinii sp. nov. Strain CCRI-19649(T) Isolated from Surface Water.</title>
        <authorList>
            <person name="Maheux A.F."/>
            <person name="Boudreau D.K."/>
            <person name="Berube E."/>
            <person name="Boissinot M."/>
            <person name="Cantin P."/>
            <person name="Raymond F."/>
            <person name="Corbeil J."/>
            <person name="Omar R.F."/>
            <person name="Bergeron M.G."/>
        </authorList>
    </citation>
    <scope>NUCLEOTIDE SEQUENCE [LARGE SCALE GENOMIC DNA]</scope>
    <source>
        <strain evidence="2 3">CCRI-19649</strain>
    </source>
</reference>
<proteinExistence type="predicted"/>
<evidence type="ECO:0008006" key="4">
    <source>
        <dbReference type="Google" id="ProtNLM"/>
    </source>
</evidence>